<evidence type="ECO:0000313" key="2">
    <source>
        <dbReference type="Proteomes" id="UP000235828"/>
    </source>
</evidence>
<accession>A0A2N8ZKF6</accession>
<dbReference type="AlphaFoldDB" id="A0A2N8ZKF6"/>
<dbReference type="KEGG" id="vta:B0772"/>
<protein>
    <submittedName>
        <fullName evidence="1">Uncharacterized protein</fullName>
    </submittedName>
</protein>
<name>A0A2N8ZKF6_9VIBR</name>
<gene>
    <name evidence="1" type="ORF">VTAP4600_B0772</name>
</gene>
<proteinExistence type="predicted"/>
<keyword evidence="2" id="KW-1185">Reference proteome</keyword>
<dbReference type="EMBL" id="LT960612">
    <property type="protein sequence ID" value="SON52383.1"/>
    <property type="molecule type" value="Genomic_DNA"/>
</dbReference>
<sequence length="56" mass="6513">MARSGLFSHDCYNIFIINVIDCDQMYKKVSKCDLSQILYNSSKNTRTQNTLSYNNL</sequence>
<dbReference type="Proteomes" id="UP000235828">
    <property type="component" value="Chromosome B"/>
</dbReference>
<reference evidence="1 2" key="1">
    <citation type="submission" date="2017-10" db="EMBL/GenBank/DDBJ databases">
        <authorList>
            <person name="Banno H."/>
            <person name="Chua N.-H."/>
        </authorList>
    </citation>
    <scope>NUCLEOTIDE SEQUENCE [LARGE SCALE GENOMIC DNA]</scope>
    <source>
        <strain evidence="1">Vibrio tapetis CECT4600</strain>
    </source>
</reference>
<organism evidence="1 2">
    <name type="scientific">Vibrio tapetis subsp. tapetis</name>
    <dbReference type="NCBI Taxonomy" id="1671868"/>
    <lineage>
        <taxon>Bacteria</taxon>
        <taxon>Pseudomonadati</taxon>
        <taxon>Pseudomonadota</taxon>
        <taxon>Gammaproteobacteria</taxon>
        <taxon>Vibrionales</taxon>
        <taxon>Vibrionaceae</taxon>
        <taxon>Vibrio</taxon>
    </lineage>
</organism>
<evidence type="ECO:0000313" key="1">
    <source>
        <dbReference type="EMBL" id="SON52383.1"/>
    </source>
</evidence>